<dbReference type="PANTHER" id="PTHR37445:SF3">
    <property type="entry name" value="ZINC FINGER PHD-TYPE DOMAIN-CONTAINING PROTEIN"/>
    <property type="match status" value="1"/>
</dbReference>
<dbReference type="AlphaFoldDB" id="A0A8D8XEV3"/>
<evidence type="ECO:0000256" key="1">
    <source>
        <dbReference type="SAM" id="Coils"/>
    </source>
</evidence>
<feature type="coiled-coil region" evidence="1">
    <location>
        <begin position="40"/>
        <end position="67"/>
    </location>
</feature>
<name>A0A8D8XEV3_9HEMI</name>
<organism evidence="2">
    <name type="scientific">Cacopsylla melanoneura</name>
    <dbReference type="NCBI Taxonomy" id="428564"/>
    <lineage>
        <taxon>Eukaryota</taxon>
        <taxon>Metazoa</taxon>
        <taxon>Ecdysozoa</taxon>
        <taxon>Arthropoda</taxon>
        <taxon>Hexapoda</taxon>
        <taxon>Insecta</taxon>
        <taxon>Pterygota</taxon>
        <taxon>Neoptera</taxon>
        <taxon>Paraneoptera</taxon>
        <taxon>Hemiptera</taxon>
        <taxon>Sternorrhyncha</taxon>
        <taxon>Psylloidea</taxon>
        <taxon>Psyllidae</taxon>
        <taxon>Psyllinae</taxon>
        <taxon>Cacopsylla</taxon>
    </lineage>
</organism>
<sequence length="180" mass="21508">MEKKDMEEFLRKMSLDIRKDIKDELKVNIKAELQPLVGRMDKMEAKVEESENRLERYERERRENNIIIYNMIERGEETWEDLQKNVIDFLGTLLHVNIKEEDITRITRLGQNRSKARPVLIRFVRYNTKTMVLKNRNRLKGSTIRIDEDFSQVIRQKKEEPFARIGKAATGRKSGMVKIR</sequence>
<keyword evidence="1" id="KW-0175">Coiled coil</keyword>
<dbReference type="Gene3D" id="3.30.70.1820">
    <property type="entry name" value="L1 transposable element, RRM domain"/>
    <property type="match status" value="1"/>
</dbReference>
<reference evidence="2" key="1">
    <citation type="submission" date="2021-05" db="EMBL/GenBank/DDBJ databases">
        <authorList>
            <person name="Alioto T."/>
            <person name="Alioto T."/>
            <person name="Gomez Garrido J."/>
        </authorList>
    </citation>
    <scope>NUCLEOTIDE SEQUENCE</scope>
</reference>
<evidence type="ECO:0000313" key="2">
    <source>
        <dbReference type="EMBL" id="CAG6692838.1"/>
    </source>
</evidence>
<protein>
    <submittedName>
        <fullName evidence="2">Uncharacterized protein</fullName>
    </submittedName>
</protein>
<dbReference type="EMBL" id="HBUF01309357">
    <property type="protein sequence ID" value="CAG6692838.1"/>
    <property type="molecule type" value="Transcribed_RNA"/>
</dbReference>
<proteinExistence type="predicted"/>
<dbReference type="PANTHER" id="PTHR37445">
    <property type="entry name" value="PROTEIN CBG24663"/>
    <property type="match status" value="1"/>
</dbReference>
<accession>A0A8D8XEV3</accession>